<proteinExistence type="predicted"/>
<dbReference type="InterPro" id="IPR023394">
    <property type="entry name" value="Sec7_C_sf"/>
</dbReference>
<feature type="domain" description="SEC7" evidence="2">
    <location>
        <begin position="578"/>
        <end position="770"/>
    </location>
</feature>
<dbReference type="OrthoDB" id="10258608at2759"/>
<accession>A0A9P6ZPG3</accession>
<dbReference type="InterPro" id="IPR032691">
    <property type="entry name" value="Mon2/Sec7/BIG1-like_HUS"/>
</dbReference>
<dbReference type="FunFam" id="1.10.1000.11:FF:000002">
    <property type="entry name" value="Cytohesin 1"/>
    <property type="match status" value="1"/>
</dbReference>
<comment type="caution">
    <text evidence="3">The sequence shown here is derived from an EMBL/GenBank/DDBJ whole genome shotgun (WGS) entry which is preliminary data.</text>
</comment>
<dbReference type="Pfam" id="PF01369">
    <property type="entry name" value="Sec7"/>
    <property type="match status" value="1"/>
</dbReference>
<feature type="compositionally biased region" description="Low complexity" evidence="1">
    <location>
        <begin position="1507"/>
        <end position="1525"/>
    </location>
</feature>
<dbReference type="Gene3D" id="1.10.1000.11">
    <property type="entry name" value="Arf Nucleotide-binding Site Opener,domain 2"/>
    <property type="match status" value="1"/>
</dbReference>
<dbReference type="InterPro" id="IPR035999">
    <property type="entry name" value="Sec7_dom_sf"/>
</dbReference>
<dbReference type="InterPro" id="IPR000904">
    <property type="entry name" value="Sec7_dom"/>
</dbReference>
<dbReference type="EMBL" id="JABBWD010000043">
    <property type="protein sequence ID" value="KAG1774277.1"/>
    <property type="molecule type" value="Genomic_DNA"/>
</dbReference>
<dbReference type="InterPro" id="IPR056604">
    <property type="entry name" value="GBF1-like_TPR"/>
</dbReference>
<dbReference type="Pfam" id="PF23325">
    <property type="entry name" value="TPR_28"/>
    <property type="match status" value="1"/>
</dbReference>
<feature type="region of interest" description="Disordered" evidence="1">
    <location>
        <begin position="1504"/>
        <end position="1525"/>
    </location>
</feature>
<evidence type="ECO:0000256" key="1">
    <source>
        <dbReference type="SAM" id="MobiDB-lite"/>
    </source>
</evidence>
<dbReference type="GO" id="GO:0005085">
    <property type="term" value="F:guanyl-nucleotide exchange factor activity"/>
    <property type="evidence" value="ECO:0007669"/>
    <property type="project" value="InterPro"/>
</dbReference>
<dbReference type="GO" id="GO:0032012">
    <property type="term" value="P:regulation of ARF protein signal transduction"/>
    <property type="evidence" value="ECO:0007669"/>
    <property type="project" value="InterPro"/>
</dbReference>
<sequence>MTIPATSYQVSKKHVLLSEILAVTSVMRKNSRWASGAHTLTARDSALARDLGLRRSTPSTDIQKNGRLSQEADLMCGFQQLKRTIWDVDDIEALPLPGLIGPFFALIRSPLSNGPITSAALSALHSFFVCNLMSATSLSLEPALVELSSTVSHCKFEASDSSGDEVVLLKIMTVIHDCIVASSVGAFLGDVEICEMLETVLTTACQMRLSEILRRSAESTMVSIVRTIFGRLHALNPTAEESRLLLNEEEPQHGEISMSLSANVTDAGHSPLQASEGVTSSTQQNAVSLEDPERSAAPEVEGPSQALSPPRPYGLPALLELLRVLVNILDPNDQVHTDSTRLTALGILNAAVETSGTVMGDYPSLSALILDPGCKYLFQLARSDNSLVLQAALRTITTVFQTMRTHLKLQQELYLAFSIDRLAAPPQLKPISSKKNNPTSPRPGTPATGTPILGPVDTELELDKGSPVPSRPPVQPARGDTRDLMLETLSQLCRHPSSMVDLYLNYDCDINCENLFERLIEFLTKGVYPWQYSSASDAQQLHSQYLCLDLLLAFVNDMTARAEGRSEPWPSDFILPDSLMQDKSRKKLVLTGAARFNSKPKIGIAFLEENKLIYSDLSPEISRTRSLAIFLKSCTRLDKRLLGDYISKPDNLELLREFLGLFDFKDKPIADAMREMLETFRLPGEAQQIARITETFASIYFASGPAEIKTEDAVYVLAYSVIMLNTDLHNPQIRKRMTIEDYQRNLRGVNGGTDFSPEYLQIIYDSIRKREIVMPEEHTGQLGFEYAWKELLARSRQSGPFLMCNSALFDLDMFKTVWKPLISAIAYAFISFDDDYVIQRAISGFRQCATLAGHFHLPDVFDFVVVSLSQATSLLSENLPTQVPNYPVVEVEGQSVTVSSLSVKFGTNFKGQLAAVVLFNIVNGNGNALREGWTQIFEMFQNLFMHSLLPTRMLQMEDFLGGVTMIPLRGGQHSRPAPRSDGGLLSALSSYLMTPYGASSENLVPEATDTEVESTMCTIDCITSCRLDELYAQTIQLDSEALVAAIRALEALAHERTITKWKQESDELTTAFNTSSAGDGTFTLPYDPASVFLLETMVSITCQTSRYIEDLWPILFEHLSALLSAPTHYSVLLIERAVVALLRLCLILAQKKTLRDQVYVSLDLIAGLPPTVANSVAEQIVAGVTLILQNRDIVSSQTEWNLVFAALRSTTSHPEAARSTFDLVLSFVTDGQLQWMTPDNFNGLITILDEFANSAGQSIMVPQRGRRVPSQPPPNAPPIERGRRAIDILYDMKRFIGPFSESASLQTGQVWRQYCLPLALSLGKQSTNPSRLVRHTAISQLQRLLLGPRFVYDENDHGQVEEIFSTIIFPLVDELLKPQVQQSDPQGISETRLRASALLCKAFMHFEVRENRTKSDIRILWIEILDLLDRLINAGKTEQLYEAVSESLKNVVLVMNAANILVPPSQGDQRDEHQRTLWTATQARLERFLPGFLADVIPSPQLQLPHSTPVPGSASAVPATAPSTA</sequence>
<dbReference type="SUPFAM" id="SSF48371">
    <property type="entry name" value="ARM repeat"/>
    <property type="match status" value="1"/>
</dbReference>
<dbReference type="PROSITE" id="PS50190">
    <property type="entry name" value="SEC7"/>
    <property type="match status" value="1"/>
</dbReference>
<keyword evidence="4" id="KW-1185">Reference proteome</keyword>
<organism evidence="3 4">
    <name type="scientific">Suillus placidus</name>
    <dbReference type="NCBI Taxonomy" id="48579"/>
    <lineage>
        <taxon>Eukaryota</taxon>
        <taxon>Fungi</taxon>
        <taxon>Dikarya</taxon>
        <taxon>Basidiomycota</taxon>
        <taxon>Agaricomycotina</taxon>
        <taxon>Agaricomycetes</taxon>
        <taxon>Agaricomycetidae</taxon>
        <taxon>Boletales</taxon>
        <taxon>Suillineae</taxon>
        <taxon>Suillaceae</taxon>
        <taxon>Suillus</taxon>
    </lineage>
</organism>
<dbReference type="Pfam" id="PF12783">
    <property type="entry name" value="Sec7-like_HUS"/>
    <property type="match status" value="2"/>
</dbReference>
<dbReference type="Gene3D" id="1.10.220.20">
    <property type="match status" value="1"/>
</dbReference>
<dbReference type="SMART" id="SM00222">
    <property type="entry name" value="Sec7"/>
    <property type="match status" value="1"/>
</dbReference>
<evidence type="ECO:0000313" key="3">
    <source>
        <dbReference type="EMBL" id="KAG1774277.1"/>
    </source>
</evidence>
<feature type="region of interest" description="Disordered" evidence="1">
    <location>
        <begin position="267"/>
        <end position="311"/>
    </location>
</feature>
<evidence type="ECO:0000259" key="2">
    <source>
        <dbReference type="PROSITE" id="PS50190"/>
    </source>
</evidence>
<gene>
    <name evidence="3" type="ORF">EV702DRAFT_539945</name>
</gene>
<dbReference type="GO" id="GO:0016192">
    <property type="term" value="P:vesicle-mediated transport"/>
    <property type="evidence" value="ECO:0007669"/>
    <property type="project" value="UniProtKB-ARBA"/>
</dbReference>
<dbReference type="CDD" id="cd00171">
    <property type="entry name" value="Sec7"/>
    <property type="match status" value="1"/>
</dbReference>
<evidence type="ECO:0000313" key="4">
    <source>
        <dbReference type="Proteomes" id="UP000714275"/>
    </source>
</evidence>
<name>A0A9P6ZPG3_9AGAM</name>
<protein>
    <recommendedName>
        <fullName evidence="2">SEC7 domain-containing protein</fullName>
    </recommendedName>
</protein>
<dbReference type="PANTHER" id="PTHR10663:SF388">
    <property type="entry name" value="GOLGI-SPECIFIC BREFELDIN A-RESISTANCE GUANINE NUCLEOTIDE EXCHANGE FACTOR 1"/>
    <property type="match status" value="1"/>
</dbReference>
<dbReference type="PANTHER" id="PTHR10663">
    <property type="entry name" value="GUANYL-NUCLEOTIDE EXCHANGE FACTOR"/>
    <property type="match status" value="1"/>
</dbReference>
<dbReference type="SUPFAM" id="SSF48425">
    <property type="entry name" value="Sec7 domain"/>
    <property type="match status" value="1"/>
</dbReference>
<dbReference type="InterPro" id="IPR016024">
    <property type="entry name" value="ARM-type_fold"/>
</dbReference>
<feature type="region of interest" description="Disordered" evidence="1">
    <location>
        <begin position="428"/>
        <end position="479"/>
    </location>
</feature>
<reference evidence="3" key="1">
    <citation type="journal article" date="2020" name="New Phytol.">
        <title>Comparative genomics reveals dynamic genome evolution in host specialist ectomycorrhizal fungi.</title>
        <authorList>
            <person name="Lofgren L.A."/>
            <person name="Nguyen N.H."/>
            <person name="Vilgalys R."/>
            <person name="Ruytinx J."/>
            <person name="Liao H.L."/>
            <person name="Branco S."/>
            <person name="Kuo A."/>
            <person name="LaButti K."/>
            <person name="Lipzen A."/>
            <person name="Andreopoulos W."/>
            <person name="Pangilinan J."/>
            <person name="Riley R."/>
            <person name="Hundley H."/>
            <person name="Na H."/>
            <person name="Barry K."/>
            <person name="Grigoriev I.V."/>
            <person name="Stajich J.E."/>
            <person name="Kennedy P.G."/>
        </authorList>
    </citation>
    <scope>NUCLEOTIDE SEQUENCE</scope>
    <source>
        <strain evidence="3">DOB743</strain>
    </source>
</reference>
<dbReference type="GO" id="GO:0005794">
    <property type="term" value="C:Golgi apparatus"/>
    <property type="evidence" value="ECO:0007669"/>
    <property type="project" value="UniProtKB-ARBA"/>
</dbReference>
<dbReference type="Proteomes" id="UP000714275">
    <property type="component" value="Unassembled WGS sequence"/>
</dbReference>
<feature type="compositionally biased region" description="Polar residues" evidence="1">
    <location>
        <begin position="272"/>
        <end position="287"/>
    </location>
</feature>